<dbReference type="EMBL" id="KK120785">
    <property type="protein sequence ID" value="KFM79030.1"/>
    <property type="molecule type" value="Genomic_DNA"/>
</dbReference>
<sequence length="36" mass="3941">MDDYMGAVQMIEKACQLFREHGTPDTAALALEKGAK</sequence>
<accession>A0A087UNU1</accession>
<evidence type="ECO:0000313" key="2">
    <source>
        <dbReference type="Proteomes" id="UP000054359"/>
    </source>
</evidence>
<protein>
    <submittedName>
        <fullName evidence="1">Uncharacterized protein</fullName>
    </submittedName>
</protein>
<dbReference type="Proteomes" id="UP000054359">
    <property type="component" value="Unassembled WGS sequence"/>
</dbReference>
<evidence type="ECO:0000313" key="1">
    <source>
        <dbReference type="EMBL" id="KFM79030.1"/>
    </source>
</evidence>
<proteinExistence type="predicted"/>
<dbReference type="AlphaFoldDB" id="A0A087UNU1"/>
<keyword evidence="2" id="KW-1185">Reference proteome</keyword>
<dbReference type="Gene3D" id="1.25.40.10">
    <property type="entry name" value="Tetratricopeptide repeat domain"/>
    <property type="match status" value="1"/>
</dbReference>
<organism evidence="1 2">
    <name type="scientific">Stegodyphus mimosarum</name>
    <name type="common">African social velvet spider</name>
    <dbReference type="NCBI Taxonomy" id="407821"/>
    <lineage>
        <taxon>Eukaryota</taxon>
        <taxon>Metazoa</taxon>
        <taxon>Ecdysozoa</taxon>
        <taxon>Arthropoda</taxon>
        <taxon>Chelicerata</taxon>
        <taxon>Arachnida</taxon>
        <taxon>Araneae</taxon>
        <taxon>Araneomorphae</taxon>
        <taxon>Entelegynae</taxon>
        <taxon>Eresoidea</taxon>
        <taxon>Eresidae</taxon>
        <taxon>Stegodyphus</taxon>
    </lineage>
</organism>
<reference evidence="1 2" key="1">
    <citation type="submission" date="2013-11" db="EMBL/GenBank/DDBJ databases">
        <title>Genome sequencing of Stegodyphus mimosarum.</title>
        <authorList>
            <person name="Bechsgaard J."/>
        </authorList>
    </citation>
    <scope>NUCLEOTIDE SEQUENCE [LARGE SCALE GENOMIC DNA]</scope>
</reference>
<dbReference type="InterPro" id="IPR011990">
    <property type="entry name" value="TPR-like_helical_dom_sf"/>
</dbReference>
<feature type="non-terminal residue" evidence="1">
    <location>
        <position position="36"/>
    </location>
</feature>
<gene>
    <name evidence="1" type="ORF">X975_20691</name>
</gene>
<dbReference type="OrthoDB" id="26569at2759"/>
<name>A0A087UNU1_STEMI</name>